<keyword evidence="12" id="KW-1185">Reference proteome</keyword>
<evidence type="ECO:0000256" key="5">
    <source>
        <dbReference type="ARBA" id="ARBA00022822"/>
    </source>
</evidence>
<dbReference type="FunFam" id="3.20.20.70:FF:000037">
    <property type="entry name" value="Tryptophan synthase alpha chain"/>
    <property type="match status" value="1"/>
</dbReference>
<evidence type="ECO:0000256" key="8">
    <source>
        <dbReference type="ARBA" id="ARBA00049047"/>
    </source>
</evidence>
<feature type="active site" description="Proton acceptor" evidence="9">
    <location>
        <position position="44"/>
    </location>
</feature>
<evidence type="ECO:0000256" key="7">
    <source>
        <dbReference type="ARBA" id="ARBA00023239"/>
    </source>
</evidence>
<dbReference type="RefSeq" id="WP_057888193.1">
    <property type="nucleotide sequence ID" value="NZ_AZEZ01000073.1"/>
</dbReference>
<proteinExistence type="inferred from homology"/>
<dbReference type="UniPathway" id="UPA00035">
    <property type="reaction ID" value="UER00044"/>
</dbReference>
<protein>
    <recommendedName>
        <fullName evidence="9">Tryptophan synthase alpha chain</fullName>
        <ecNumber evidence="9">4.2.1.20</ecNumber>
    </recommendedName>
</protein>
<evidence type="ECO:0000256" key="4">
    <source>
        <dbReference type="ARBA" id="ARBA00022605"/>
    </source>
</evidence>
<comment type="subunit">
    <text evidence="3 9">Tetramer of two alpha and two beta chains.</text>
</comment>
<dbReference type="PATRIC" id="fig|1423770.3.peg.674"/>
<dbReference type="PROSITE" id="PS00167">
    <property type="entry name" value="TRP_SYNTHASE_ALPHA"/>
    <property type="match status" value="1"/>
</dbReference>
<feature type="active site" description="Proton acceptor" evidence="9">
    <location>
        <position position="55"/>
    </location>
</feature>
<organism evidence="11 12">
    <name type="scientific">Companilactobacillus mindensis DSM 14500</name>
    <dbReference type="NCBI Taxonomy" id="1423770"/>
    <lineage>
        <taxon>Bacteria</taxon>
        <taxon>Bacillati</taxon>
        <taxon>Bacillota</taxon>
        <taxon>Bacilli</taxon>
        <taxon>Lactobacillales</taxon>
        <taxon>Lactobacillaceae</taxon>
        <taxon>Companilactobacillus</taxon>
    </lineage>
</organism>
<gene>
    <name evidence="9" type="primary">trpA</name>
    <name evidence="11" type="ORF">FD29_GL000660</name>
</gene>
<dbReference type="GO" id="GO:0005829">
    <property type="term" value="C:cytosol"/>
    <property type="evidence" value="ECO:0007669"/>
    <property type="project" value="TreeGrafter"/>
</dbReference>
<comment type="function">
    <text evidence="1 9">The alpha subunit is responsible for the aldol cleavage of indoleglycerol phosphate to indole and glyceraldehyde 3-phosphate.</text>
</comment>
<dbReference type="Gene3D" id="3.20.20.70">
    <property type="entry name" value="Aldolase class I"/>
    <property type="match status" value="1"/>
</dbReference>
<dbReference type="NCBIfam" id="TIGR00262">
    <property type="entry name" value="trpA"/>
    <property type="match status" value="1"/>
</dbReference>
<keyword evidence="4 9" id="KW-0028">Amino-acid biosynthesis</keyword>
<dbReference type="OrthoDB" id="9804578at2"/>
<keyword evidence="5 9" id="KW-0822">Tryptophan biosynthesis</keyword>
<evidence type="ECO:0000256" key="9">
    <source>
        <dbReference type="HAMAP-Rule" id="MF_00131"/>
    </source>
</evidence>
<dbReference type="AlphaFoldDB" id="A0A0R1QFY5"/>
<dbReference type="Proteomes" id="UP000050872">
    <property type="component" value="Unassembled WGS sequence"/>
</dbReference>
<dbReference type="GO" id="GO:0004834">
    <property type="term" value="F:tryptophan synthase activity"/>
    <property type="evidence" value="ECO:0007669"/>
    <property type="project" value="UniProtKB-UniRule"/>
</dbReference>
<dbReference type="InterPro" id="IPR013785">
    <property type="entry name" value="Aldolase_TIM"/>
</dbReference>
<dbReference type="EMBL" id="AZEZ01000073">
    <property type="protein sequence ID" value="KRL43709.1"/>
    <property type="molecule type" value="Genomic_DNA"/>
</dbReference>
<dbReference type="Pfam" id="PF00290">
    <property type="entry name" value="Trp_syntA"/>
    <property type="match status" value="1"/>
</dbReference>
<dbReference type="InterPro" id="IPR002028">
    <property type="entry name" value="Trp_synthase_suA"/>
</dbReference>
<comment type="pathway">
    <text evidence="2 9">Amino-acid biosynthesis; L-tryptophan biosynthesis; L-tryptophan from chorismate: step 5/5.</text>
</comment>
<evidence type="ECO:0000313" key="12">
    <source>
        <dbReference type="Proteomes" id="UP000050872"/>
    </source>
</evidence>
<dbReference type="HAMAP" id="MF_00131">
    <property type="entry name" value="Trp_synth_alpha"/>
    <property type="match status" value="1"/>
</dbReference>
<dbReference type="PANTHER" id="PTHR43406">
    <property type="entry name" value="TRYPTOPHAN SYNTHASE, ALPHA CHAIN"/>
    <property type="match status" value="1"/>
</dbReference>
<evidence type="ECO:0000256" key="1">
    <source>
        <dbReference type="ARBA" id="ARBA00003365"/>
    </source>
</evidence>
<dbReference type="InterPro" id="IPR011060">
    <property type="entry name" value="RibuloseP-bd_barrel"/>
</dbReference>
<keyword evidence="6 9" id="KW-0057">Aromatic amino acid biosynthesis</keyword>
<sequence length="260" mass="28410">MSKLEEVFQNKTAFIPFLVADDPDFETTVQNILTLAENGADIVELGIPFSDPVADGPVIQAADLKAFKAGVNTNRVFEIVEEVRKTSDVPIVFLTYLNIPFKYGYDKFCQRCQKLNVSGLVIPDCPLEEQGEIRTFADKYDVDLIPLIAPTSGDRIEKIAANAKGFIYVVSSLGVTGVRDDLAVQQLNDTIQRIRKVTDVPVAIGFGIHSPEQAEKLATIADGIIIGSAVVKIVDAGHEDLQNELTDYVKNIKEAISVKA</sequence>
<evidence type="ECO:0000256" key="10">
    <source>
        <dbReference type="RuleBase" id="RU003662"/>
    </source>
</evidence>
<dbReference type="EC" id="4.2.1.20" evidence="9"/>
<comment type="caution">
    <text evidence="11">The sequence shown here is derived from an EMBL/GenBank/DDBJ whole genome shotgun (WGS) entry which is preliminary data.</text>
</comment>
<dbReference type="PANTHER" id="PTHR43406:SF1">
    <property type="entry name" value="TRYPTOPHAN SYNTHASE ALPHA CHAIN, CHLOROPLASTIC"/>
    <property type="match status" value="1"/>
</dbReference>
<dbReference type="SUPFAM" id="SSF51366">
    <property type="entry name" value="Ribulose-phoshate binding barrel"/>
    <property type="match status" value="1"/>
</dbReference>
<keyword evidence="7 9" id="KW-0456">Lyase</keyword>
<reference evidence="11 12" key="1">
    <citation type="journal article" date="2015" name="Genome Announc.">
        <title>Expanding the biotechnology potential of lactobacilli through comparative genomics of 213 strains and associated genera.</title>
        <authorList>
            <person name="Sun Z."/>
            <person name="Harris H.M."/>
            <person name="McCann A."/>
            <person name="Guo C."/>
            <person name="Argimon S."/>
            <person name="Zhang W."/>
            <person name="Yang X."/>
            <person name="Jeffery I.B."/>
            <person name="Cooney J.C."/>
            <person name="Kagawa T.F."/>
            <person name="Liu W."/>
            <person name="Song Y."/>
            <person name="Salvetti E."/>
            <person name="Wrobel A."/>
            <person name="Rasinkangas P."/>
            <person name="Parkhill J."/>
            <person name="Rea M.C."/>
            <person name="O'Sullivan O."/>
            <person name="Ritari J."/>
            <person name="Douillard F.P."/>
            <person name="Paul Ross R."/>
            <person name="Yang R."/>
            <person name="Briner A.E."/>
            <person name="Felis G.E."/>
            <person name="de Vos W.M."/>
            <person name="Barrangou R."/>
            <person name="Klaenhammer T.R."/>
            <person name="Caufield P.W."/>
            <person name="Cui Y."/>
            <person name="Zhang H."/>
            <person name="O'Toole P.W."/>
        </authorList>
    </citation>
    <scope>NUCLEOTIDE SEQUENCE [LARGE SCALE GENOMIC DNA]</scope>
    <source>
        <strain evidence="11 12">DSM 14500</strain>
    </source>
</reference>
<evidence type="ECO:0000256" key="3">
    <source>
        <dbReference type="ARBA" id="ARBA00011270"/>
    </source>
</evidence>
<evidence type="ECO:0000256" key="2">
    <source>
        <dbReference type="ARBA" id="ARBA00004733"/>
    </source>
</evidence>
<name>A0A0R1QFY5_9LACO</name>
<dbReference type="CDD" id="cd04724">
    <property type="entry name" value="Tryptophan_synthase_alpha"/>
    <property type="match status" value="1"/>
</dbReference>
<comment type="catalytic activity">
    <reaction evidence="8 9">
        <text>(1S,2R)-1-C-(indol-3-yl)glycerol 3-phosphate + L-serine = D-glyceraldehyde 3-phosphate + L-tryptophan + H2O</text>
        <dbReference type="Rhea" id="RHEA:10532"/>
        <dbReference type="ChEBI" id="CHEBI:15377"/>
        <dbReference type="ChEBI" id="CHEBI:33384"/>
        <dbReference type="ChEBI" id="CHEBI:57912"/>
        <dbReference type="ChEBI" id="CHEBI:58866"/>
        <dbReference type="ChEBI" id="CHEBI:59776"/>
        <dbReference type="EC" id="4.2.1.20"/>
    </reaction>
</comment>
<dbReference type="STRING" id="1423770.FD29_GL000660"/>
<comment type="similarity">
    <text evidence="9 10">Belongs to the TrpA family.</text>
</comment>
<evidence type="ECO:0000313" key="11">
    <source>
        <dbReference type="EMBL" id="KRL43709.1"/>
    </source>
</evidence>
<accession>A0A0R1QFY5</accession>
<dbReference type="InterPro" id="IPR018204">
    <property type="entry name" value="Trp_synthase_alpha_AS"/>
</dbReference>
<evidence type="ECO:0000256" key="6">
    <source>
        <dbReference type="ARBA" id="ARBA00023141"/>
    </source>
</evidence>